<dbReference type="Gene3D" id="1.20.120.1760">
    <property type="match status" value="1"/>
</dbReference>
<dbReference type="GO" id="GO:0008654">
    <property type="term" value="P:phospholipid biosynthetic process"/>
    <property type="evidence" value="ECO:0007669"/>
    <property type="project" value="InterPro"/>
</dbReference>
<comment type="similarity">
    <text evidence="2">Belongs to the CDP-alcohol phosphatidyltransferase class-I family.</text>
</comment>
<reference evidence="4 5" key="1">
    <citation type="journal article" date="2019" name="Nat. Microbiol.">
        <title>Mediterranean grassland soil C-N compound turnover is dependent on rainfall and depth, and is mediated by genomically divergent microorganisms.</title>
        <authorList>
            <person name="Diamond S."/>
            <person name="Andeer P.F."/>
            <person name="Li Z."/>
            <person name="Crits-Christoph A."/>
            <person name="Burstein D."/>
            <person name="Anantharaman K."/>
            <person name="Lane K.R."/>
            <person name="Thomas B.C."/>
            <person name="Pan C."/>
            <person name="Northen T.R."/>
            <person name="Banfield J.F."/>
        </authorList>
    </citation>
    <scope>NUCLEOTIDE SEQUENCE [LARGE SCALE GENOMIC DNA]</scope>
    <source>
        <strain evidence="4">WS_2</strain>
    </source>
</reference>
<keyword evidence="3" id="KW-1133">Transmembrane helix</keyword>
<accession>A0A538SZ84</accession>
<comment type="caution">
    <text evidence="4">The sequence shown here is derived from an EMBL/GenBank/DDBJ whole genome shotgun (WGS) entry which is preliminary data.</text>
</comment>
<dbReference type="Pfam" id="PF01066">
    <property type="entry name" value="CDP-OH_P_transf"/>
    <property type="match status" value="1"/>
</dbReference>
<dbReference type="InterPro" id="IPR043130">
    <property type="entry name" value="CDP-OH_PTrfase_TM_dom"/>
</dbReference>
<keyword evidence="3" id="KW-0812">Transmembrane</keyword>
<dbReference type="InterPro" id="IPR048254">
    <property type="entry name" value="CDP_ALCOHOL_P_TRANSF_CS"/>
</dbReference>
<protein>
    <submittedName>
        <fullName evidence="4">CDP-alcohol phosphatidyltransferase family protein</fullName>
    </submittedName>
</protein>
<dbReference type="Proteomes" id="UP000317716">
    <property type="component" value="Unassembled WGS sequence"/>
</dbReference>
<dbReference type="PROSITE" id="PS00379">
    <property type="entry name" value="CDP_ALCOHOL_P_TRANSF"/>
    <property type="match status" value="1"/>
</dbReference>
<feature type="transmembrane region" description="Helical" evidence="3">
    <location>
        <begin position="123"/>
        <end position="143"/>
    </location>
</feature>
<keyword evidence="3" id="KW-0472">Membrane</keyword>
<dbReference type="GO" id="GO:0016780">
    <property type="term" value="F:phosphotransferase activity, for other substituted phosphate groups"/>
    <property type="evidence" value="ECO:0007669"/>
    <property type="project" value="InterPro"/>
</dbReference>
<dbReference type="GO" id="GO:0016020">
    <property type="term" value="C:membrane"/>
    <property type="evidence" value="ECO:0007669"/>
    <property type="project" value="InterPro"/>
</dbReference>
<feature type="transmembrane region" description="Helical" evidence="3">
    <location>
        <begin position="20"/>
        <end position="37"/>
    </location>
</feature>
<keyword evidence="1 2" id="KW-0808">Transferase</keyword>
<dbReference type="InterPro" id="IPR000462">
    <property type="entry name" value="CDP-OH_P_trans"/>
</dbReference>
<organism evidence="4 5">
    <name type="scientific">Eiseniibacteriota bacterium</name>
    <dbReference type="NCBI Taxonomy" id="2212470"/>
    <lineage>
        <taxon>Bacteria</taxon>
        <taxon>Candidatus Eiseniibacteriota</taxon>
    </lineage>
</organism>
<sequence length="213" mass="22354">GALSPVVGGLASLGLKADHVTWLGMLLGVAAGVAFFFRRSRTAAVLLALGGVCDILDGELARRSGVTSRFGAFLDSTLDRFSEAAALIGIAGFGARNLLALAVDPELAAQQIAIGLYPIAWEAFVLFALLALVGSFMVSYTRARAEGLGLECRVGWFERPERLVLLIAAGALHEFRAMAVALLLLAVLSTVTAVQRVVHVWKHTRGAGRDGAA</sequence>
<name>A0A538SZ84_UNCEI</name>
<proteinExistence type="inferred from homology"/>
<evidence type="ECO:0000256" key="3">
    <source>
        <dbReference type="SAM" id="Phobius"/>
    </source>
</evidence>
<evidence type="ECO:0000256" key="2">
    <source>
        <dbReference type="RuleBase" id="RU003750"/>
    </source>
</evidence>
<dbReference type="AlphaFoldDB" id="A0A538SZ84"/>
<evidence type="ECO:0000313" key="4">
    <source>
        <dbReference type="EMBL" id="TMQ56686.1"/>
    </source>
</evidence>
<evidence type="ECO:0000313" key="5">
    <source>
        <dbReference type="Proteomes" id="UP000317716"/>
    </source>
</evidence>
<feature type="non-terminal residue" evidence="4">
    <location>
        <position position="1"/>
    </location>
</feature>
<dbReference type="EMBL" id="VBOS01000154">
    <property type="protein sequence ID" value="TMQ56686.1"/>
    <property type="molecule type" value="Genomic_DNA"/>
</dbReference>
<evidence type="ECO:0000256" key="1">
    <source>
        <dbReference type="ARBA" id="ARBA00022679"/>
    </source>
</evidence>
<gene>
    <name evidence="4" type="ORF">E6K72_04600</name>
</gene>